<keyword evidence="2" id="KW-0813">Transport</keyword>
<protein>
    <submittedName>
        <fullName evidence="4">Extracellular solute-binding protein</fullName>
    </submittedName>
</protein>
<keyword evidence="3" id="KW-0732">Signal</keyword>
<dbReference type="AlphaFoldDB" id="A0A401UJR6"/>
<dbReference type="Proteomes" id="UP000287872">
    <property type="component" value="Unassembled WGS sequence"/>
</dbReference>
<evidence type="ECO:0000256" key="1">
    <source>
        <dbReference type="ARBA" id="ARBA00008520"/>
    </source>
</evidence>
<evidence type="ECO:0000313" key="4">
    <source>
        <dbReference type="EMBL" id="GCD09801.1"/>
    </source>
</evidence>
<organism evidence="4 5">
    <name type="scientific">Clostridium tagluense</name>
    <dbReference type="NCBI Taxonomy" id="360422"/>
    <lineage>
        <taxon>Bacteria</taxon>
        <taxon>Bacillati</taxon>
        <taxon>Bacillota</taxon>
        <taxon>Clostridia</taxon>
        <taxon>Eubacteriales</taxon>
        <taxon>Clostridiaceae</taxon>
        <taxon>Clostridium</taxon>
    </lineage>
</organism>
<dbReference type="OrthoDB" id="1878199at2"/>
<dbReference type="PROSITE" id="PS51257">
    <property type="entry name" value="PROKAR_LIPOPROTEIN"/>
    <property type="match status" value="1"/>
</dbReference>
<comment type="similarity">
    <text evidence="1">Belongs to the bacterial solute-binding protein 1 family.</text>
</comment>
<keyword evidence="5" id="KW-1185">Reference proteome</keyword>
<dbReference type="PANTHER" id="PTHR30061:SF50">
    <property type="entry name" value="MALTOSE_MALTODEXTRIN-BINDING PERIPLASMIC PROTEIN"/>
    <property type="match status" value="1"/>
</dbReference>
<evidence type="ECO:0000256" key="2">
    <source>
        <dbReference type="ARBA" id="ARBA00022448"/>
    </source>
</evidence>
<reference evidence="4 5" key="1">
    <citation type="submission" date="2018-11" db="EMBL/GenBank/DDBJ databases">
        <title>Genome sequencing and assembly of Clostridium tagluense strain A121.</title>
        <authorList>
            <person name="Murakami T."/>
            <person name="Segawa T."/>
            <person name="Shcherbakova V.A."/>
            <person name="Mori H."/>
            <person name="Yoshimura Y."/>
        </authorList>
    </citation>
    <scope>NUCLEOTIDE SEQUENCE [LARGE SCALE GENOMIC DNA]</scope>
    <source>
        <strain evidence="4 5">A121</strain>
    </source>
</reference>
<sequence length="414" mass="46505">MKKSFKILKNLFSFFIILIMLFTLSACKSNKSEKQKKINVFLDTTDKYSSNVIKFLIEDFKSANPDVEIKLNDVLGNKSDIMESINLGTEIDVIFTNRNTLIELSKKGVISDMKSVYEKEAIGDRYYDIVGSYGRVGDKYYGIGVVPYSIELLYNKVNLEKLKIANPNNLEQWLDVLKQIHNKGIKTPIALTEDVDANGLMFSLIASKVVNIHELEESYDSGEESYKKIKTMQETFKKFNLLTKGSGISKESFELGNEQSIISFNNGDAALLACISYYNSKLNGTNIGIIGDYDNNSNYGSNMPIIINSLVCMPINAKNGDNANAFIKYIYSDEVQARIVQKGIISGNKIANNKITGIGKIMVGHMYKANDNSILALYNLPDKIKSNVLITLKRILTGGYNSKEWEELLKESYK</sequence>
<dbReference type="RefSeq" id="WP_124999561.1">
    <property type="nucleotide sequence ID" value="NZ_BHYK01000006.1"/>
</dbReference>
<dbReference type="PANTHER" id="PTHR30061">
    <property type="entry name" value="MALTOSE-BINDING PERIPLASMIC PROTEIN"/>
    <property type="match status" value="1"/>
</dbReference>
<dbReference type="GO" id="GO:1901982">
    <property type="term" value="F:maltose binding"/>
    <property type="evidence" value="ECO:0007669"/>
    <property type="project" value="TreeGrafter"/>
</dbReference>
<dbReference type="GO" id="GO:0015768">
    <property type="term" value="P:maltose transport"/>
    <property type="evidence" value="ECO:0007669"/>
    <property type="project" value="TreeGrafter"/>
</dbReference>
<dbReference type="InterPro" id="IPR006059">
    <property type="entry name" value="SBP"/>
</dbReference>
<dbReference type="Gene3D" id="3.40.190.10">
    <property type="entry name" value="Periplasmic binding protein-like II"/>
    <property type="match status" value="1"/>
</dbReference>
<dbReference type="GO" id="GO:0042956">
    <property type="term" value="P:maltodextrin transmembrane transport"/>
    <property type="evidence" value="ECO:0007669"/>
    <property type="project" value="TreeGrafter"/>
</dbReference>
<evidence type="ECO:0000256" key="3">
    <source>
        <dbReference type="ARBA" id="ARBA00022729"/>
    </source>
</evidence>
<dbReference type="EMBL" id="BHYK01000006">
    <property type="protein sequence ID" value="GCD09801.1"/>
    <property type="molecule type" value="Genomic_DNA"/>
</dbReference>
<comment type="caution">
    <text evidence="4">The sequence shown here is derived from an EMBL/GenBank/DDBJ whole genome shotgun (WGS) entry which is preliminary data.</text>
</comment>
<evidence type="ECO:0000313" key="5">
    <source>
        <dbReference type="Proteomes" id="UP000287872"/>
    </source>
</evidence>
<gene>
    <name evidence="4" type="ORF">Ctaglu_14240</name>
</gene>
<accession>A0A401UJR6</accession>
<dbReference type="Pfam" id="PF13416">
    <property type="entry name" value="SBP_bac_8"/>
    <property type="match status" value="1"/>
</dbReference>
<dbReference type="GO" id="GO:0055052">
    <property type="term" value="C:ATP-binding cassette (ABC) transporter complex, substrate-binding subunit-containing"/>
    <property type="evidence" value="ECO:0007669"/>
    <property type="project" value="TreeGrafter"/>
</dbReference>
<proteinExistence type="inferred from homology"/>
<name>A0A401UJR6_9CLOT</name>
<dbReference type="SUPFAM" id="SSF53850">
    <property type="entry name" value="Periplasmic binding protein-like II"/>
    <property type="match status" value="1"/>
</dbReference>